<keyword evidence="6 13" id="KW-0812">Transmembrane</keyword>
<evidence type="ECO:0000313" key="16">
    <source>
        <dbReference type="Proteomes" id="UP000466681"/>
    </source>
</evidence>
<evidence type="ECO:0000259" key="14">
    <source>
        <dbReference type="PROSITE" id="PS50885"/>
    </source>
</evidence>
<dbReference type="Gene3D" id="3.30.565.10">
    <property type="entry name" value="Histidine kinase-like ATPase, C-terminal domain"/>
    <property type="match status" value="1"/>
</dbReference>
<keyword evidence="5" id="KW-0808">Transferase</keyword>
<proteinExistence type="predicted"/>
<evidence type="ECO:0000256" key="13">
    <source>
        <dbReference type="SAM" id="Phobius"/>
    </source>
</evidence>
<dbReference type="Pfam" id="PF07730">
    <property type="entry name" value="HisKA_3"/>
    <property type="match status" value="1"/>
</dbReference>
<dbReference type="SUPFAM" id="SSF55874">
    <property type="entry name" value="ATPase domain of HSP90 chaperone/DNA topoisomerase II/histidine kinase"/>
    <property type="match status" value="1"/>
</dbReference>
<keyword evidence="8" id="KW-0418">Kinase</keyword>
<dbReference type="GO" id="GO:0005524">
    <property type="term" value="F:ATP binding"/>
    <property type="evidence" value="ECO:0007669"/>
    <property type="project" value="UniProtKB-KW"/>
</dbReference>
<dbReference type="CDD" id="cd06225">
    <property type="entry name" value="HAMP"/>
    <property type="match status" value="1"/>
</dbReference>
<evidence type="ECO:0000256" key="12">
    <source>
        <dbReference type="SAM" id="Coils"/>
    </source>
</evidence>
<feature type="transmembrane region" description="Helical" evidence="13">
    <location>
        <begin position="6"/>
        <end position="28"/>
    </location>
</feature>
<dbReference type="GO" id="GO:0000155">
    <property type="term" value="F:phosphorelay sensor kinase activity"/>
    <property type="evidence" value="ECO:0007669"/>
    <property type="project" value="InterPro"/>
</dbReference>
<reference evidence="15 16" key="1">
    <citation type="journal article" date="2019" name="Emerg. Microbes Infect.">
        <title>Comprehensive subspecies identification of 175 nontuberculous mycobacteria species based on 7547 genomic profiles.</title>
        <authorList>
            <person name="Matsumoto Y."/>
            <person name="Kinjo T."/>
            <person name="Motooka D."/>
            <person name="Nabeya D."/>
            <person name="Jung N."/>
            <person name="Uechi K."/>
            <person name="Horii T."/>
            <person name="Iida T."/>
            <person name="Fujita J."/>
            <person name="Nakamura S."/>
        </authorList>
    </citation>
    <scope>NUCLEOTIDE SEQUENCE [LARGE SCALE GENOMIC DNA]</scope>
    <source>
        <strain evidence="15 16">JCM 6375</strain>
    </source>
</reference>
<dbReference type="KEGG" id="mmor:MMOR_49250"/>
<dbReference type="PROSITE" id="PS50885">
    <property type="entry name" value="HAMP"/>
    <property type="match status" value="1"/>
</dbReference>
<dbReference type="CDD" id="cd16917">
    <property type="entry name" value="HATPase_UhpB-NarQ-NarX-like"/>
    <property type="match status" value="1"/>
</dbReference>
<gene>
    <name evidence="15" type="ORF">MMOR_49250</name>
</gene>
<dbReference type="Gene3D" id="3.30.450.40">
    <property type="match status" value="1"/>
</dbReference>
<keyword evidence="16" id="KW-1185">Reference proteome</keyword>
<dbReference type="InterPro" id="IPR007891">
    <property type="entry name" value="CHASE3"/>
</dbReference>
<dbReference type="InterPro" id="IPR011712">
    <property type="entry name" value="Sig_transdc_His_kin_sub3_dim/P"/>
</dbReference>
<dbReference type="InterPro" id="IPR029016">
    <property type="entry name" value="GAF-like_dom_sf"/>
</dbReference>
<dbReference type="Pfam" id="PF00672">
    <property type="entry name" value="HAMP"/>
    <property type="match status" value="1"/>
</dbReference>
<comment type="subcellular location">
    <subcellularLocation>
        <location evidence="2">Membrane</location>
    </subcellularLocation>
</comment>
<feature type="transmembrane region" description="Helical" evidence="13">
    <location>
        <begin position="181"/>
        <end position="203"/>
    </location>
</feature>
<comment type="catalytic activity">
    <reaction evidence="1">
        <text>ATP + protein L-histidine = ADP + protein N-phospho-L-histidine.</text>
        <dbReference type="EC" id="2.7.13.3"/>
    </reaction>
</comment>
<evidence type="ECO:0000256" key="9">
    <source>
        <dbReference type="ARBA" id="ARBA00022840"/>
    </source>
</evidence>
<feature type="coiled-coil region" evidence="12">
    <location>
        <begin position="245"/>
        <end position="272"/>
    </location>
</feature>
<dbReference type="InterPro" id="IPR003594">
    <property type="entry name" value="HATPase_dom"/>
</dbReference>
<evidence type="ECO:0000256" key="1">
    <source>
        <dbReference type="ARBA" id="ARBA00000085"/>
    </source>
</evidence>
<dbReference type="Pfam" id="PF02518">
    <property type="entry name" value="HATPase_c"/>
    <property type="match status" value="1"/>
</dbReference>
<keyword evidence="13" id="KW-0472">Membrane</keyword>
<keyword evidence="9" id="KW-0067">ATP-binding</keyword>
<evidence type="ECO:0000256" key="11">
    <source>
        <dbReference type="ARBA" id="ARBA00023012"/>
    </source>
</evidence>
<keyword evidence="12" id="KW-0175">Coiled coil</keyword>
<protein>
    <recommendedName>
        <fullName evidence="3">histidine kinase</fullName>
        <ecNumber evidence="3">2.7.13.3</ecNumber>
    </recommendedName>
</protein>
<evidence type="ECO:0000256" key="5">
    <source>
        <dbReference type="ARBA" id="ARBA00022679"/>
    </source>
</evidence>
<dbReference type="SMART" id="SM00304">
    <property type="entry name" value="HAMP"/>
    <property type="match status" value="1"/>
</dbReference>
<dbReference type="RefSeq" id="WP_083149264.1">
    <property type="nucleotide sequence ID" value="NZ_AP022560.1"/>
</dbReference>
<evidence type="ECO:0000256" key="3">
    <source>
        <dbReference type="ARBA" id="ARBA00012438"/>
    </source>
</evidence>
<evidence type="ECO:0000256" key="2">
    <source>
        <dbReference type="ARBA" id="ARBA00004370"/>
    </source>
</evidence>
<evidence type="ECO:0000256" key="6">
    <source>
        <dbReference type="ARBA" id="ARBA00022692"/>
    </source>
</evidence>
<evidence type="ECO:0000256" key="8">
    <source>
        <dbReference type="ARBA" id="ARBA00022777"/>
    </source>
</evidence>
<dbReference type="Proteomes" id="UP000466681">
    <property type="component" value="Chromosome"/>
</dbReference>
<evidence type="ECO:0000313" key="15">
    <source>
        <dbReference type="EMBL" id="BBX03989.1"/>
    </source>
</evidence>
<sequence>MRGGLITRVVVVAVILAVILASSFLFLLSAMSGVDDARAVAVNSAEESFAARDVRRSLIDMETAARGYLLTGDSTFLGPWEVGRQRIPGRLATLRDIVDDPEQVPQAEELQRNALSYVNDYSIPLVTAARRGEPWVRDPAVTEEGKRRMDELRRQLEEYLAAETVQSREQQEKAELLYQRAVAVAGVGLIVTVLVTVVSAVYLGRSVVNPVRRTARMAERLSSGDLEARVPQTGNAEIGVLESNFNTMAESLKDHRDELARLNDEQTALRHVATLVAEGRPASEVFAAVTDEIGLLVGADIARLLRFESDGTATVCGAWPHTHDPVTVGERISIDTTVAAHVRRTGMPARRTEVAPPYLPAGTYSAVGAPITVGGMEWGAITALSAIDRPLPDDTEIRMAEFTDLVATAIANAQARADLMASRARIVAAADESRRRIERDLHDGIQQRLVTLALKLRTVDVDLPEASELREPVAAVHAGLIDAVEELREVSRGIHPAILSEGGLGPALRSLSRRSSVPVELDLQVANRLPPAIEAAAYYVAAESMTNVAKHAGASFIDLSAVVQDDHLLMTIHDDGAGGADPSRGSGLIGLVDRVEALGGSLTVDSPPGAGTTLRIAVPLNGQA</sequence>
<keyword evidence="4" id="KW-0597">Phosphoprotein</keyword>
<dbReference type="SUPFAM" id="SSF158472">
    <property type="entry name" value="HAMP domain-like"/>
    <property type="match status" value="1"/>
</dbReference>
<dbReference type="SUPFAM" id="SSF55781">
    <property type="entry name" value="GAF domain-like"/>
    <property type="match status" value="1"/>
</dbReference>
<name>A0AAD1HFE4_9MYCO</name>
<dbReference type="AlphaFoldDB" id="A0AAD1HFE4"/>
<dbReference type="PANTHER" id="PTHR24421:SF10">
    <property type="entry name" value="NITRATE_NITRITE SENSOR PROTEIN NARQ"/>
    <property type="match status" value="1"/>
</dbReference>
<feature type="coiled-coil region" evidence="12">
    <location>
        <begin position="142"/>
        <end position="169"/>
    </location>
</feature>
<feature type="domain" description="HAMP" evidence="14">
    <location>
        <begin position="205"/>
        <end position="257"/>
    </location>
</feature>
<evidence type="ECO:0000256" key="4">
    <source>
        <dbReference type="ARBA" id="ARBA00022553"/>
    </source>
</evidence>
<dbReference type="PANTHER" id="PTHR24421">
    <property type="entry name" value="NITRATE/NITRITE SENSOR PROTEIN NARX-RELATED"/>
    <property type="match status" value="1"/>
</dbReference>
<keyword evidence="7" id="KW-0547">Nucleotide-binding</keyword>
<dbReference type="InterPro" id="IPR003018">
    <property type="entry name" value="GAF"/>
</dbReference>
<dbReference type="Pfam" id="PF05227">
    <property type="entry name" value="CHASE3"/>
    <property type="match status" value="1"/>
</dbReference>
<dbReference type="EMBL" id="AP022560">
    <property type="protein sequence ID" value="BBX03989.1"/>
    <property type="molecule type" value="Genomic_DNA"/>
</dbReference>
<dbReference type="EC" id="2.7.13.3" evidence="3"/>
<dbReference type="GO" id="GO:0046983">
    <property type="term" value="F:protein dimerization activity"/>
    <property type="evidence" value="ECO:0007669"/>
    <property type="project" value="InterPro"/>
</dbReference>
<keyword evidence="11" id="KW-0902">Two-component regulatory system</keyword>
<keyword evidence="10 13" id="KW-1133">Transmembrane helix</keyword>
<dbReference type="InterPro" id="IPR003660">
    <property type="entry name" value="HAMP_dom"/>
</dbReference>
<evidence type="ECO:0000256" key="7">
    <source>
        <dbReference type="ARBA" id="ARBA00022741"/>
    </source>
</evidence>
<dbReference type="InterPro" id="IPR036890">
    <property type="entry name" value="HATPase_C_sf"/>
</dbReference>
<dbReference type="Pfam" id="PF01590">
    <property type="entry name" value="GAF"/>
    <property type="match status" value="1"/>
</dbReference>
<dbReference type="Gene3D" id="1.20.5.1930">
    <property type="match status" value="1"/>
</dbReference>
<accession>A0AAD1HFE4</accession>
<dbReference type="Gene3D" id="6.10.340.10">
    <property type="match status" value="1"/>
</dbReference>
<dbReference type="GO" id="GO:0016020">
    <property type="term" value="C:membrane"/>
    <property type="evidence" value="ECO:0007669"/>
    <property type="project" value="UniProtKB-SubCell"/>
</dbReference>
<organism evidence="15 16">
    <name type="scientific">Mycolicibacterium moriokaense</name>
    <dbReference type="NCBI Taxonomy" id="39691"/>
    <lineage>
        <taxon>Bacteria</taxon>
        <taxon>Bacillati</taxon>
        <taxon>Actinomycetota</taxon>
        <taxon>Actinomycetes</taxon>
        <taxon>Mycobacteriales</taxon>
        <taxon>Mycobacteriaceae</taxon>
        <taxon>Mycolicibacterium</taxon>
    </lineage>
</organism>
<dbReference type="CDD" id="cd19410">
    <property type="entry name" value="HK9-like_sensor"/>
    <property type="match status" value="1"/>
</dbReference>
<evidence type="ECO:0000256" key="10">
    <source>
        <dbReference type="ARBA" id="ARBA00022989"/>
    </source>
</evidence>
<dbReference type="SMART" id="SM00065">
    <property type="entry name" value="GAF"/>
    <property type="match status" value="1"/>
</dbReference>
<dbReference type="InterPro" id="IPR050482">
    <property type="entry name" value="Sensor_HK_TwoCompSys"/>
</dbReference>